<dbReference type="PANTHER" id="PTHR46705:SF9">
    <property type="entry name" value="DOMAIN OF UNKNOWN FUNCTION DB DOMAIN-CONTAINING PROTEIN"/>
    <property type="match status" value="1"/>
</dbReference>
<keyword evidence="4" id="KW-1185">Reference proteome</keyword>
<proteinExistence type="predicted"/>
<dbReference type="PANTHER" id="PTHR46705">
    <property type="entry name" value="PROTEIN CBG09805"/>
    <property type="match status" value="1"/>
</dbReference>
<reference evidence="3 4" key="1">
    <citation type="submission" date="2018-08" db="EMBL/GenBank/DDBJ databases">
        <authorList>
            <person name="Laetsch R D."/>
            <person name="Stevens L."/>
            <person name="Kumar S."/>
            <person name="Blaxter L. M."/>
        </authorList>
    </citation>
    <scope>NUCLEOTIDE SEQUENCE [LARGE SCALE GENOMIC DNA]</scope>
</reference>
<protein>
    <recommendedName>
        <fullName evidence="2">Domain of unknown function DB domain-containing protein</fullName>
    </recommendedName>
</protein>
<evidence type="ECO:0000259" key="2">
    <source>
        <dbReference type="Pfam" id="PF01682"/>
    </source>
</evidence>
<feature type="chain" id="PRO_5019778158" description="Domain of unknown function DB domain-containing protein" evidence="1">
    <location>
        <begin position="21"/>
        <end position="234"/>
    </location>
</feature>
<feature type="signal peptide" evidence="1">
    <location>
        <begin position="1"/>
        <end position="20"/>
    </location>
</feature>
<gene>
    <name evidence="3" type="ORF">NAV_LOCUS5456</name>
</gene>
<sequence length="234" mass="25462">MVSGTLNFILLYVSIHVGKACFSSGVCGNGYGCTQPAAPVCSGGCAPGYACGQYGCYSRARARSSKILEEAVNDKPRSNDAVAIVAAAPAANRQNLNLAQVANERFYECCVQQLLPDSCLEKCSYMTYTKNTLQAMYLQLDKCPLSALADISYCAAGGLDHTECCIRNNVATTFAGRKCLTFCDQRPGNVTKLDLSYLPCYERFENIKRCFMEHIGTKNKPATVDARLARTFET</sequence>
<evidence type="ECO:0000256" key="1">
    <source>
        <dbReference type="SAM" id="SignalP"/>
    </source>
</evidence>
<organism evidence="3 4">
    <name type="scientific">Acanthocheilonema viteae</name>
    <name type="common">Filarial nematode worm</name>
    <name type="synonym">Dipetalonema viteae</name>
    <dbReference type="NCBI Taxonomy" id="6277"/>
    <lineage>
        <taxon>Eukaryota</taxon>
        <taxon>Metazoa</taxon>
        <taxon>Ecdysozoa</taxon>
        <taxon>Nematoda</taxon>
        <taxon>Chromadorea</taxon>
        <taxon>Rhabditida</taxon>
        <taxon>Spirurina</taxon>
        <taxon>Spiruromorpha</taxon>
        <taxon>Filarioidea</taxon>
        <taxon>Onchocercidae</taxon>
        <taxon>Acanthocheilonema</taxon>
    </lineage>
</organism>
<feature type="domain" description="Domain of unknown function DB" evidence="2">
    <location>
        <begin position="109"/>
        <end position="211"/>
    </location>
</feature>
<dbReference type="Pfam" id="PF01682">
    <property type="entry name" value="DB"/>
    <property type="match status" value="1"/>
</dbReference>
<evidence type="ECO:0000313" key="3">
    <source>
        <dbReference type="EMBL" id="VBB30665.1"/>
    </source>
</evidence>
<dbReference type="InterPro" id="IPR002602">
    <property type="entry name" value="DB"/>
</dbReference>
<dbReference type="EMBL" id="UPTC01000949">
    <property type="protein sequence ID" value="VBB30665.1"/>
    <property type="molecule type" value="Genomic_DNA"/>
</dbReference>
<accession>A0A498SG29</accession>
<dbReference type="OrthoDB" id="5843172at2759"/>
<dbReference type="STRING" id="6277.A0A498SG29"/>
<dbReference type="Proteomes" id="UP000276991">
    <property type="component" value="Unassembled WGS sequence"/>
</dbReference>
<name>A0A498SG29_ACAVI</name>
<dbReference type="AlphaFoldDB" id="A0A498SG29"/>
<keyword evidence="1" id="KW-0732">Signal</keyword>
<evidence type="ECO:0000313" key="4">
    <source>
        <dbReference type="Proteomes" id="UP000276991"/>
    </source>
</evidence>